<feature type="compositionally biased region" description="Polar residues" evidence="1">
    <location>
        <begin position="1"/>
        <end position="10"/>
    </location>
</feature>
<feature type="compositionally biased region" description="Basic and acidic residues" evidence="1">
    <location>
        <begin position="65"/>
        <end position="114"/>
    </location>
</feature>
<reference evidence="2 3" key="1">
    <citation type="submission" date="2013-02" db="EMBL/GenBank/DDBJ databases">
        <title>Whole genome shotgun sequence of Gordonia malaquae NBRC 108250.</title>
        <authorList>
            <person name="Yoshida I."/>
            <person name="Hosoyama A."/>
            <person name="Tsuchikane K."/>
            <person name="Ando Y."/>
            <person name="Baba S."/>
            <person name="Ohji S."/>
            <person name="Hamada M."/>
            <person name="Tamura T."/>
            <person name="Yamazoe A."/>
            <person name="Yamazaki S."/>
            <person name="Fujita N."/>
        </authorList>
    </citation>
    <scope>NUCLEOTIDE SEQUENCE [LARGE SCALE GENOMIC DNA]</scope>
    <source>
        <strain evidence="2 3">NBRC 108250</strain>
    </source>
</reference>
<comment type="caution">
    <text evidence="2">The sequence shown here is derived from an EMBL/GenBank/DDBJ whole genome shotgun (WGS) entry which is preliminary data.</text>
</comment>
<evidence type="ECO:0000313" key="2">
    <source>
        <dbReference type="EMBL" id="GAC80848.1"/>
    </source>
</evidence>
<dbReference type="STRING" id="410332.SAMN04488550_0590"/>
<feature type="compositionally biased region" description="Basic and acidic residues" evidence="1">
    <location>
        <begin position="14"/>
        <end position="30"/>
    </location>
</feature>
<sequence length="121" mass="13811">MTGMTETDTAAQRRQQEEREQRTADIRRLLDQGGSEEVAKKYGKSELASSEYKAAQRQRQAAQARRREAAEARARDGRERDQGQKPRTRQEMVDAQRSFERSGAKAQGRGRERVQSQGQAM</sequence>
<evidence type="ECO:0000256" key="1">
    <source>
        <dbReference type="SAM" id="MobiDB-lite"/>
    </source>
</evidence>
<accession>M3VBU0</accession>
<keyword evidence="3" id="KW-1185">Reference proteome</keyword>
<proteinExistence type="predicted"/>
<dbReference type="EMBL" id="BAOP01000023">
    <property type="protein sequence ID" value="GAC80848.1"/>
    <property type="molecule type" value="Genomic_DNA"/>
</dbReference>
<organism evidence="2 3">
    <name type="scientific">Gordonia malaquae NBRC 108250</name>
    <dbReference type="NCBI Taxonomy" id="1223542"/>
    <lineage>
        <taxon>Bacteria</taxon>
        <taxon>Bacillati</taxon>
        <taxon>Actinomycetota</taxon>
        <taxon>Actinomycetes</taxon>
        <taxon>Mycobacteriales</taxon>
        <taxon>Gordoniaceae</taxon>
        <taxon>Gordonia</taxon>
    </lineage>
</organism>
<dbReference type="Proteomes" id="UP000035009">
    <property type="component" value="Unassembled WGS sequence"/>
</dbReference>
<dbReference type="AlphaFoldDB" id="M3VBU0"/>
<gene>
    <name evidence="2" type="ORF">GM1_023_00070</name>
</gene>
<dbReference type="RefSeq" id="WP_008380152.1">
    <property type="nucleotide sequence ID" value="NZ_BAOP01000023.1"/>
</dbReference>
<feature type="region of interest" description="Disordered" evidence="1">
    <location>
        <begin position="1"/>
        <end position="121"/>
    </location>
</feature>
<evidence type="ECO:0000313" key="3">
    <source>
        <dbReference type="Proteomes" id="UP000035009"/>
    </source>
</evidence>
<name>M3VBU0_GORML</name>
<protein>
    <submittedName>
        <fullName evidence="2">Uncharacterized protein</fullName>
    </submittedName>
</protein>